<keyword evidence="2" id="KW-1185">Reference proteome</keyword>
<comment type="caution">
    <text evidence="1">The sequence shown here is derived from an EMBL/GenBank/DDBJ whole genome shotgun (WGS) entry which is preliminary data.</text>
</comment>
<reference evidence="1" key="1">
    <citation type="submission" date="2021-09" db="EMBL/GenBank/DDBJ databases">
        <title>Genome analysis of Fictibacillus sp. KIGAM418 isolated from marine sediment.</title>
        <authorList>
            <person name="Seo M.-J."/>
            <person name="Cho E.-S."/>
            <person name="Hwang C.Y."/>
        </authorList>
    </citation>
    <scope>NUCLEOTIDE SEQUENCE</scope>
    <source>
        <strain evidence="1">KIGAM418</strain>
    </source>
</reference>
<accession>A0A9X1XD29</accession>
<dbReference type="EMBL" id="JAIWJX010000002">
    <property type="protein sequence ID" value="MCK6257866.1"/>
    <property type="molecule type" value="Genomic_DNA"/>
</dbReference>
<sequence>MNSYLKPLLALGIWAAFKGMKSSGKNGMNFMRMDDLLSSKRVRKIRKRLAKAIY</sequence>
<evidence type="ECO:0008006" key="3">
    <source>
        <dbReference type="Google" id="ProtNLM"/>
    </source>
</evidence>
<proteinExistence type="predicted"/>
<evidence type="ECO:0000313" key="1">
    <source>
        <dbReference type="EMBL" id="MCK6257866.1"/>
    </source>
</evidence>
<organism evidence="1 2">
    <name type="scientific">Fictibacillus marinisediminis</name>
    <dbReference type="NCBI Taxonomy" id="2878389"/>
    <lineage>
        <taxon>Bacteria</taxon>
        <taxon>Bacillati</taxon>
        <taxon>Bacillota</taxon>
        <taxon>Bacilli</taxon>
        <taxon>Bacillales</taxon>
        <taxon>Fictibacillaceae</taxon>
        <taxon>Fictibacillus</taxon>
    </lineage>
</organism>
<dbReference type="AlphaFoldDB" id="A0A9X1XD29"/>
<name>A0A9X1XD29_9BACL</name>
<dbReference type="Proteomes" id="UP001139011">
    <property type="component" value="Unassembled WGS sequence"/>
</dbReference>
<dbReference type="RefSeq" id="WP_248253260.1">
    <property type="nucleotide sequence ID" value="NZ_JAIWJX010000002.1"/>
</dbReference>
<evidence type="ECO:0000313" key="2">
    <source>
        <dbReference type="Proteomes" id="UP001139011"/>
    </source>
</evidence>
<protein>
    <recommendedName>
        <fullName evidence="3">DUF3918 domain-containing protein</fullName>
    </recommendedName>
</protein>
<gene>
    <name evidence="1" type="ORF">LCY76_14880</name>
</gene>